<evidence type="ECO:0000313" key="7">
    <source>
        <dbReference type="Proteomes" id="UP000544872"/>
    </source>
</evidence>
<accession>A0A7X0DMI0</accession>
<dbReference type="InterPro" id="IPR058163">
    <property type="entry name" value="LysR-type_TF_proteobact-type"/>
</dbReference>
<dbReference type="Pfam" id="PF03466">
    <property type="entry name" value="LysR_substrate"/>
    <property type="match status" value="1"/>
</dbReference>
<name>A0A7X0DMI0_NOVIT</name>
<comment type="similarity">
    <text evidence="1">Belongs to the LysR transcriptional regulatory family.</text>
</comment>
<evidence type="ECO:0000256" key="4">
    <source>
        <dbReference type="ARBA" id="ARBA00023163"/>
    </source>
</evidence>
<dbReference type="GO" id="GO:0006351">
    <property type="term" value="P:DNA-templated transcription"/>
    <property type="evidence" value="ECO:0007669"/>
    <property type="project" value="TreeGrafter"/>
</dbReference>
<evidence type="ECO:0000313" key="6">
    <source>
        <dbReference type="EMBL" id="MBB6211081.1"/>
    </source>
</evidence>
<protein>
    <submittedName>
        <fullName evidence="6">DNA-binding transcriptional LysR family regulator</fullName>
    </submittedName>
</protein>
<dbReference type="InterPro" id="IPR000847">
    <property type="entry name" value="LysR_HTH_N"/>
</dbReference>
<dbReference type="GO" id="GO:0003700">
    <property type="term" value="F:DNA-binding transcription factor activity"/>
    <property type="evidence" value="ECO:0007669"/>
    <property type="project" value="InterPro"/>
</dbReference>
<dbReference type="AlphaFoldDB" id="A0A7X0DMI0"/>
<reference evidence="6 7" key="1">
    <citation type="submission" date="2020-08" db="EMBL/GenBank/DDBJ databases">
        <title>Genomic Encyclopedia of Type Strains, Phase IV (KMG-IV): sequencing the most valuable type-strain genomes for metagenomic binning, comparative biology and taxonomic classification.</title>
        <authorList>
            <person name="Goeker M."/>
        </authorList>
    </citation>
    <scope>NUCLEOTIDE SEQUENCE [LARGE SCALE GENOMIC DNA]</scope>
    <source>
        <strain evidence="6 7">DSM 11590</strain>
    </source>
</reference>
<dbReference type="RefSeq" id="WP_184263899.1">
    <property type="nucleotide sequence ID" value="NZ_JACIIX010000009.1"/>
</dbReference>
<feature type="domain" description="HTH lysR-type" evidence="5">
    <location>
        <begin position="5"/>
        <end position="62"/>
    </location>
</feature>
<dbReference type="SUPFAM" id="SSF46785">
    <property type="entry name" value="Winged helix' DNA-binding domain"/>
    <property type="match status" value="1"/>
</dbReference>
<keyword evidence="4" id="KW-0804">Transcription</keyword>
<dbReference type="FunFam" id="1.10.10.10:FF:000001">
    <property type="entry name" value="LysR family transcriptional regulator"/>
    <property type="match status" value="1"/>
</dbReference>
<comment type="caution">
    <text evidence="6">The sequence shown here is derived from an EMBL/GenBank/DDBJ whole genome shotgun (WGS) entry which is preliminary data.</text>
</comment>
<dbReference type="CDD" id="cd08422">
    <property type="entry name" value="PBP2_CrgA_like"/>
    <property type="match status" value="1"/>
</dbReference>
<dbReference type="InterPro" id="IPR036388">
    <property type="entry name" value="WH-like_DNA-bd_sf"/>
</dbReference>
<dbReference type="Gene3D" id="3.40.190.290">
    <property type="match status" value="1"/>
</dbReference>
<keyword evidence="3 6" id="KW-0238">DNA-binding</keyword>
<dbReference type="PANTHER" id="PTHR30537">
    <property type="entry name" value="HTH-TYPE TRANSCRIPTIONAL REGULATOR"/>
    <property type="match status" value="1"/>
</dbReference>
<dbReference type="EMBL" id="JACIIX010000009">
    <property type="protein sequence ID" value="MBB6211081.1"/>
    <property type="molecule type" value="Genomic_DNA"/>
</dbReference>
<dbReference type="InterPro" id="IPR005119">
    <property type="entry name" value="LysR_subst-bd"/>
</dbReference>
<dbReference type="Pfam" id="PF00126">
    <property type="entry name" value="HTH_1"/>
    <property type="match status" value="1"/>
</dbReference>
<proteinExistence type="inferred from homology"/>
<dbReference type="PROSITE" id="PS50931">
    <property type="entry name" value="HTH_LYSR"/>
    <property type="match status" value="1"/>
</dbReference>
<sequence>MRHSTSLSRLEIFVRAAELGSLSKAARVLGVTPSAVSKGLAQLEAELGATLLKRTTRRLSLTEVGAVMLDRASAILRDTDAAITAAMQFRRPGGVLRVTCSVAFGCTQVSRLLRDFSEAYPDIDVVLTLEDRCVDLSQEDFDVALRITARQDWTDPARKLVPIRWVYCASPGYLDQHPAVTVPQDLTHHACLLYPEMTGGADWGFVREGQGDAPPLTVAVRGRVVSNSSLALAEMALDGCGIACLPDYVAGPHLAGGRLRRVLPQYRARTEHTLYAMYYRSRFSNPAVRVFIDFMAERLGPGAPWSAAG</sequence>
<dbReference type="InterPro" id="IPR036390">
    <property type="entry name" value="WH_DNA-bd_sf"/>
</dbReference>
<gene>
    <name evidence="6" type="ORF">FHS48_002516</name>
</gene>
<evidence type="ECO:0000259" key="5">
    <source>
        <dbReference type="PROSITE" id="PS50931"/>
    </source>
</evidence>
<dbReference type="Gene3D" id="1.10.10.10">
    <property type="entry name" value="Winged helix-like DNA-binding domain superfamily/Winged helix DNA-binding domain"/>
    <property type="match status" value="1"/>
</dbReference>
<evidence type="ECO:0000256" key="1">
    <source>
        <dbReference type="ARBA" id="ARBA00009437"/>
    </source>
</evidence>
<evidence type="ECO:0000256" key="2">
    <source>
        <dbReference type="ARBA" id="ARBA00023015"/>
    </source>
</evidence>
<organism evidence="6 7">
    <name type="scientific">Novispirillum itersonii</name>
    <name type="common">Aquaspirillum itersonii</name>
    <dbReference type="NCBI Taxonomy" id="189"/>
    <lineage>
        <taxon>Bacteria</taxon>
        <taxon>Pseudomonadati</taxon>
        <taxon>Pseudomonadota</taxon>
        <taxon>Alphaproteobacteria</taxon>
        <taxon>Rhodospirillales</taxon>
        <taxon>Novispirillaceae</taxon>
        <taxon>Novispirillum</taxon>
    </lineage>
</organism>
<evidence type="ECO:0000256" key="3">
    <source>
        <dbReference type="ARBA" id="ARBA00023125"/>
    </source>
</evidence>
<dbReference type="PANTHER" id="PTHR30537:SF35">
    <property type="entry name" value="TRANSCRIPTIONAL REGULATORY PROTEIN"/>
    <property type="match status" value="1"/>
</dbReference>
<keyword evidence="2" id="KW-0805">Transcription regulation</keyword>
<dbReference type="GO" id="GO:0043565">
    <property type="term" value="F:sequence-specific DNA binding"/>
    <property type="evidence" value="ECO:0007669"/>
    <property type="project" value="TreeGrafter"/>
</dbReference>
<dbReference type="SUPFAM" id="SSF53850">
    <property type="entry name" value="Periplasmic binding protein-like II"/>
    <property type="match status" value="1"/>
</dbReference>
<dbReference type="Proteomes" id="UP000544872">
    <property type="component" value="Unassembled WGS sequence"/>
</dbReference>
<keyword evidence="7" id="KW-1185">Reference proteome</keyword>